<evidence type="ECO:0000256" key="12">
    <source>
        <dbReference type="ARBA" id="ARBA00022984"/>
    </source>
</evidence>
<dbReference type="InterPro" id="IPR003170">
    <property type="entry name" value="MurB"/>
</dbReference>
<feature type="active site" evidence="17">
    <location>
        <position position="208"/>
    </location>
</feature>
<feature type="active site" evidence="17">
    <location>
        <position position="387"/>
    </location>
</feature>
<dbReference type="SUPFAM" id="SSF56176">
    <property type="entry name" value="FAD-binding/transporter-associated domain-like"/>
    <property type="match status" value="1"/>
</dbReference>
<comment type="similarity">
    <text evidence="5 17">Belongs to the MurB family.</text>
</comment>
<evidence type="ECO:0000259" key="19">
    <source>
        <dbReference type="PROSITE" id="PS51387"/>
    </source>
</evidence>
<evidence type="ECO:0000313" key="21">
    <source>
        <dbReference type="Proteomes" id="UP000655208"/>
    </source>
</evidence>
<dbReference type="InterPro" id="IPR036635">
    <property type="entry name" value="MurB_C_sf"/>
</dbReference>
<evidence type="ECO:0000256" key="3">
    <source>
        <dbReference type="ARBA" id="ARBA00004496"/>
    </source>
</evidence>
<feature type="domain" description="FAD-binding PCMH-type" evidence="19">
    <location>
        <begin position="66"/>
        <end position="230"/>
    </location>
</feature>
<keyword evidence="21" id="KW-1185">Reference proteome</keyword>
<sequence>MGTGHSCPRGLRHGRAATRCPGAGPGTPGGTRRPAPRGRTYLPHYPAQVPRTTAGVRLADLTTLRLGGPARSLVTVTDEAELADALTDDALVLGGGSNLVVADAGIDAPVVRIAIPGITQDSGDGDADTVTIGAGENWDEVVQRLVDDGRCGLAPLSGIPGSTGATPVQNVGAYGTEVSDLLVSVRVVDRRTRRAATLPAAELGLGYRTSALRGTGLAVVTAVTFRLPRTPAPVRYAELARALGVQPGEVADERDVREAVLTLRRSKGMVLDPADPDSRSAGSFFTNPILDAAGWAAARDRIAERLGDVPVPHYPAGEGVKLSAAWLIERAGFHRGHRGPGGRVGVSGKHTLALVTRDGGTTADLVELAADIRDRVLDLFAVRLEPEPVFVGVALPTTDRRPPTADRRPTTADRRPPTDDR</sequence>
<keyword evidence="12 17" id="KW-0573">Peptidoglycan synthesis</keyword>
<evidence type="ECO:0000256" key="7">
    <source>
        <dbReference type="ARBA" id="ARBA00022618"/>
    </source>
</evidence>
<evidence type="ECO:0000313" key="20">
    <source>
        <dbReference type="EMBL" id="GGM15311.1"/>
    </source>
</evidence>
<feature type="region of interest" description="Disordered" evidence="18">
    <location>
        <begin position="395"/>
        <end position="421"/>
    </location>
</feature>
<feature type="compositionally biased region" description="Low complexity" evidence="18">
    <location>
        <begin position="30"/>
        <end position="40"/>
    </location>
</feature>
<dbReference type="InterPro" id="IPR011601">
    <property type="entry name" value="MurB_C"/>
</dbReference>
<name>A0A917T9V2_9ACTN</name>
<dbReference type="Pfam" id="PF01565">
    <property type="entry name" value="FAD_binding_4"/>
    <property type="match status" value="1"/>
</dbReference>
<organism evidence="20 21">
    <name type="scientific">Nakamurella endophytica</name>
    <dbReference type="NCBI Taxonomy" id="1748367"/>
    <lineage>
        <taxon>Bacteria</taxon>
        <taxon>Bacillati</taxon>
        <taxon>Actinomycetota</taxon>
        <taxon>Actinomycetes</taxon>
        <taxon>Nakamurellales</taxon>
        <taxon>Nakamurellaceae</taxon>
        <taxon>Nakamurella</taxon>
    </lineage>
</organism>
<keyword evidence="9 17" id="KW-0274">FAD</keyword>
<dbReference type="InterPro" id="IPR036318">
    <property type="entry name" value="FAD-bd_PCMH-like_sf"/>
</dbReference>
<evidence type="ECO:0000256" key="15">
    <source>
        <dbReference type="ARBA" id="ARBA00023316"/>
    </source>
</evidence>
<dbReference type="Pfam" id="PF02873">
    <property type="entry name" value="MurB_C"/>
    <property type="match status" value="1"/>
</dbReference>
<dbReference type="AlphaFoldDB" id="A0A917T9V2"/>
<dbReference type="GO" id="GO:0051301">
    <property type="term" value="P:cell division"/>
    <property type="evidence" value="ECO:0007669"/>
    <property type="project" value="UniProtKB-KW"/>
</dbReference>
<dbReference type="GO" id="GO:0009252">
    <property type="term" value="P:peptidoglycan biosynthetic process"/>
    <property type="evidence" value="ECO:0007669"/>
    <property type="project" value="UniProtKB-UniRule"/>
</dbReference>
<keyword evidence="8 17" id="KW-0285">Flavoprotein</keyword>
<dbReference type="EC" id="1.3.1.98" evidence="17"/>
<comment type="function">
    <text evidence="2 17">Cell wall formation.</text>
</comment>
<feature type="active site" description="Proton donor" evidence="17">
    <location>
        <position position="283"/>
    </location>
</feature>
<dbReference type="SUPFAM" id="SSF56194">
    <property type="entry name" value="Uridine diphospho-N-Acetylenolpyruvylglucosamine reductase, MurB, C-terminal domain"/>
    <property type="match status" value="1"/>
</dbReference>
<dbReference type="GO" id="GO:0008762">
    <property type="term" value="F:UDP-N-acetylmuramate dehydrogenase activity"/>
    <property type="evidence" value="ECO:0007669"/>
    <property type="project" value="UniProtKB-UniRule"/>
</dbReference>
<evidence type="ECO:0000256" key="2">
    <source>
        <dbReference type="ARBA" id="ARBA00003921"/>
    </source>
</evidence>
<dbReference type="InterPro" id="IPR016167">
    <property type="entry name" value="FAD-bd_PCMH_sub1"/>
</dbReference>
<comment type="subcellular location">
    <subcellularLocation>
        <location evidence="3 17">Cytoplasm</location>
    </subcellularLocation>
</comment>
<comment type="caution">
    <text evidence="20">The sequence shown here is derived from an EMBL/GenBank/DDBJ whole genome shotgun (WGS) entry which is preliminary data.</text>
</comment>
<comment type="catalytic activity">
    <reaction evidence="16 17">
        <text>UDP-N-acetyl-alpha-D-muramate + NADP(+) = UDP-N-acetyl-3-O-(1-carboxyvinyl)-alpha-D-glucosamine + NADPH + H(+)</text>
        <dbReference type="Rhea" id="RHEA:12248"/>
        <dbReference type="ChEBI" id="CHEBI:15378"/>
        <dbReference type="ChEBI" id="CHEBI:57783"/>
        <dbReference type="ChEBI" id="CHEBI:58349"/>
        <dbReference type="ChEBI" id="CHEBI:68483"/>
        <dbReference type="ChEBI" id="CHEBI:70757"/>
        <dbReference type="EC" id="1.3.1.98"/>
    </reaction>
</comment>
<keyword evidence="7 17" id="KW-0132">Cell division</keyword>
<dbReference type="Proteomes" id="UP000655208">
    <property type="component" value="Unassembled WGS sequence"/>
</dbReference>
<dbReference type="InterPro" id="IPR006094">
    <property type="entry name" value="Oxid_FAD_bind_N"/>
</dbReference>
<dbReference type="PANTHER" id="PTHR21071:SF4">
    <property type="entry name" value="UDP-N-ACETYLENOLPYRUVOYLGLUCOSAMINE REDUCTASE"/>
    <property type="match status" value="1"/>
</dbReference>
<comment type="cofactor">
    <cofactor evidence="1 17">
        <name>FAD</name>
        <dbReference type="ChEBI" id="CHEBI:57692"/>
    </cofactor>
</comment>
<evidence type="ECO:0000256" key="18">
    <source>
        <dbReference type="SAM" id="MobiDB-lite"/>
    </source>
</evidence>
<evidence type="ECO:0000256" key="9">
    <source>
        <dbReference type="ARBA" id="ARBA00022827"/>
    </source>
</evidence>
<keyword evidence="13 17" id="KW-0560">Oxidoreductase</keyword>
<dbReference type="InterPro" id="IPR016166">
    <property type="entry name" value="FAD-bd_PCMH"/>
</dbReference>
<feature type="region of interest" description="Disordered" evidence="18">
    <location>
        <begin position="1"/>
        <end position="45"/>
    </location>
</feature>
<dbReference type="PANTHER" id="PTHR21071">
    <property type="entry name" value="UDP-N-ACETYLENOLPYRUVOYLGLUCOSAMINE REDUCTASE"/>
    <property type="match status" value="1"/>
</dbReference>
<accession>A0A917T9V2</accession>
<keyword evidence="6 17" id="KW-0963">Cytoplasm</keyword>
<evidence type="ECO:0000256" key="17">
    <source>
        <dbReference type="HAMAP-Rule" id="MF_00037"/>
    </source>
</evidence>
<evidence type="ECO:0000256" key="10">
    <source>
        <dbReference type="ARBA" id="ARBA00022857"/>
    </source>
</evidence>
<evidence type="ECO:0000256" key="16">
    <source>
        <dbReference type="ARBA" id="ARBA00048914"/>
    </source>
</evidence>
<protein>
    <recommendedName>
        <fullName evidence="17">UDP-N-acetylenolpyruvoylglucosamine reductase</fullName>
        <ecNumber evidence="17">1.3.1.98</ecNumber>
    </recommendedName>
    <alternativeName>
        <fullName evidence="17">UDP-N-acetylmuramate dehydrogenase</fullName>
    </alternativeName>
</protein>
<dbReference type="HAMAP" id="MF_00037">
    <property type="entry name" value="MurB"/>
    <property type="match status" value="1"/>
</dbReference>
<evidence type="ECO:0000256" key="8">
    <source>
        <dbReference type="ARBA" id="ARBA00022630"/>
    </source>
</evidence>
<keyword evidence="11 17" id="KW-0133">Cell shape</keyword>
<dbReference type="Gene3D" id="3.90.78.10">
    <property type="entry name" value="UDP-N-acetylenolpyruvoylglucosamine reductase, C-terminal domain"/>
    <property type="match status" value="1"/>
</dbReference>
<reference evidence="20" key="1">
    <citation type="journal article" date="2014" name="Int. J. Syst. Evol. Microbiol.">
        <title>Complete genome sequence of Corynebacterium casei LMG S-19264T (=DSM 44701T), isolated from a smear-ripened cheese.</title>
        <authorList>
            <consortium name="US DOE Joint Genome Institute (JGI-PGF)"/>
            <person name="Walter F."/>
            <person name="Albersmeier A."/>
            <person name="Kalinowski J."/>
            <person name="Ruckert C."/>
        </authorList>
    </citation>
    <scope>NUCLEOTIDE SEQUENCE</scope>
    <source>
        <strain evidence="20">CGMCC 4.7308</strain>
    </source>
</reference>
<dbReference type="GO" id="GO:0008360">
    <property type="term" value="P:regulation of cell shape"/>
    <property type="evidence" value="ECO:0007669"/>
    <property type="project" value="UniProtKB-KW"/>
</dbReference>
<evidence type="ECO:0000256" key="14">
    <source>
        <dbReference type="ARBA" id="ARBA00023306"/>
    </source>
</evidence>
<keyword evidence="14 17" id="KW-0131">Cell cycle</keyword>
<reference evidence="20" key="2">
    <citation type="submission" date="2020-09" db="EMBL/GenBank/DDBJ databases">
        <authorList>
            <person name="Sun Q."/>
            <person name="Zhou Y."/>
        </authorList>
    </citation>
    <scope>NUCLEOTIDE SEQUENCE</scope>
    <source>
        <strain evidence="20">CGMCC 4.7308</strain>
    </source>
</reference>
<evidence type="ECO:0000256" key="1">
    <source>
        <dbReference type="ARBA" id="ARBA00001974"/>
    </source>
</evidence>
<comment type="pathway">
    <text evidence="4 17">Cell wall biogenesis; peptidoglycan biosynthesis.</text>
</comment>
<dbReference type="Gene3D" id="3.30.43.10">
    <property type="entry name" value="Uridine Diphospho-n-acetylenolpyruvylglucosamine Reductase, domain 2"/>
    <property type="match status" value="1"/>
</dbReference>
<evidence type="ECO:0000256" key="13">
    <source>
        <dbReference type="ARBA" id="ARBA00023002"/>
    </source>
</evidence>
<evidence type="ECO:0000256" key="11">
    <source>
        <dbReference type="ARBA" id="ARBA00022960"/>
    </source>
</evidence>
<dbReference type="Gene3D" id="3.30.465.10">
    <property type="match status" value="1"/>
</dbReference>
<gene>
    <name evidence="17 20" type="primary">murB</name>
    <name evidence="20" type="ORF">GCM10011594_39140</name>
</gene>
<dbReference type="PROSITE" id="PS51387">
    <property type="entry name" value="FAD_PCMH"/>
    <property type="match status" value="1"/>
</dbReference>
<dbReference type="NCBIfam" id="NF010478">
    <property type="entry name" value="PRK13903.1"/>
    <property type="match status" value="1"/>
</dbReference>
<dbReference type="EMBL" id="BMNA01000014">
    <property type="protein sequence ID" value="GGM15311.1"/>
    <property type="molecule type" value="Genomic_DNA"/>
</dbReference>
<dbReference type="GO" id="GO:0005829">
    <property type="term" value="C:cytosol"/>
    <property type="evidence" value="ECO:0007669"/>
    <property type="project" value="TreeGrafter"/>
</dbReference>
<dbReference type="InterPro" id="IPR016169">
    <property type="entry name" value="FAD-bd_PCMH_sub2"/>
</dbReference>
<keyword evidence="15 17" id="KW-0961">Cell wall biogenesis/degradation</keyword>
<evidence type="ECO:0000256" key="4">
    <source>
        <dbReference type="ARBA" id="ARBA00004752"/>
    </source>
</evidence>
<proteinExistence type="inferred from homology"/>
<feature type="compositionally biased region" description="Basic and acidic residues" evidence="18">
    <location>
        <begin position="398"/>
        <end position="421"/>
    </location>
</feature>
<dbReference type="GO" id="GO:0071949">
    <property type="term" value="F:FAD binding"/>
    <property type="evidence" value="ECO:0007669"/>
    <property type="project" value="InterPro"/>
</dbReference>
<evidence type="ECO:0000256" key="5">
    <source>
        <dbReference type="ARBA" id="ARBA00010485"/>
    </source>
</evidence>
<keyword evidence="10 17" id="KW-0521">NADP</keyword>
<dbReference type="GO" id="GO:0071555">
    <property type="term" value="P:cell wall organization"/>
    <property type="evidence" value="ECO:0007669"/>
    <property type="project" value="UniProtKB-KW"/>
</dbReference>
<evidence type="ECO:0000256" key="6">
    <source>
        <dbReference type="ARBA" id="ARBA00022490"/>
    </source>
</evidence>